<dbReference type="GeneID" id="66355849"/>
<dbReference type="EMBL" id="UFWD01000002">
    <property type="protein sequence ID" value="SUY83105.1"/>
    <property type="molecule type" value="Genomic_DNA"/>
</dbReference>
<feature type="transmembrane region" description="Helical" evidence="1">
    <location>
        <begin position="53"/>
        <end position="74"/>
    </location>
</feature>
<gene>
    <name evidence="2" type="ORF">KRM00_001524</name>
    <name evidence="4" type="ORF">NCTC13307_04219</name>
    <name evidence="3" type="ORF">SAMEA3375112_03893</name>
</gene>
<evidence type="ECO:0000313" key="5">
    <source>
        <dbReference type="Proteomes" id="UP000189137"/>
    </source>
</evidence>
<reference evidence="4" key="3">
    <citation type="submission" date="2018-06" db="EMBL/GenBank/DDBJ databases">
        <authorList>
            <consortium name="Pathogen Informatics"/>
            <person name="Doyle S."/>
        </authorList>
    </citation>
    <scope>NUCLEOTIDE SEQUENCE</scope>
    <source>
        <strain evidence="4">NCTC13307</strain>
    </source>
</reference>
<dbReference type="Proteomes" id="UP000189137">
    <property type="component" value="Unassembled WGS sequence"/>
</dbReference>
<dbReference type="AlphaFoldDB" id="A0A381KMJ5"/>
<reference evidence="2" key="2">
    <citation type="journal article" date="2018" name="Genome Biol.">
        <title>SKESA: strategic k-mer extension for scrupulous assemblies.</title>
        <authorList>
            <person name="Souvorov A."/>
            <person name="Agarwala R."/>
            <person name="Lipman D.J."/>
        </authorList>
    </citation>
    <scope>NUCLEOTIDE SEQUENCE</scope>
    <source>
        <strain evidence="2">HN1000</strain>
    </source>
</reference>
<evidence type="ECO:0000313" key="3">
    <source>
        <dbReference type="EMBL" id="SJT17902.1"/>
    </source>
</evidence>
<reference evidence="3 5" key="1">
    <citation type="submission" date="2017-02" db="EMBL/GenBank/DDBJ databases">
        <authorList>
            <consortium name="Pathogen Informatics"/>
        </authorList>
    </citation>
    <scope>NUCLEOTIDE SEQUENCE [LARGE SCALE GENOMIC DNA]</scope>
    <source>
        <strain evidence="3 5">VRECD0157</strain>
    </source>
</reference>
<accession>A0A381KMJ5</accession>
<evidence type="ECO:0000313" key="4">
    <source>
        <dbReference type="EMBL" id="SUY83105.1"/>
    </source>
</evidence>
<name>A0A381KMJ5_CLODI</name>
<protein>
    <submittedName>
        <fullName evidence="4">Uncharacterized protein</fullName>
    </submittedName>
</protein>
<keyword evidence="1" id="KW-0472">Membrane</keyword>
<sequence>MSNQRKDFDITNDMFQESIPITTKIILEDMPSNDELNHVFSKGCERKMKKRKIVLITLLLIGVLLLGSILYNLFLGKTANISMLKESWNFDIPIPNKEIEVFDTQDSINGDGQSYFIQGFSEKNFKKVFNLKGGIVVSKDNINEIEKYIDKFKRDSVNINKSNKNKIEEDFKKYKLEVKKDDKYIYKRNYENYVVLIIKKDEQKLYSLIWNQ</sequence>
<keyword evidence="1" id="KW-1133">Transmembrane helix</keyword>
<evidence type="ECO:0000256" key="1">
    <source>
        <dbReference type="SAM" id="Phobius"/>
    </source>
</evidence>
<keyword evidence="1" id="KW-0812">Transmembrane</keyword>
<reference evidence="2" key="4">
    <citation type="submission" date="2021-06" db="EMBL/GenBank/DDBJ databases">
        <authorList>
            <consortium name="NCBI Pathogen Detection Project"/>
        </authorList>
    </citation>
    <scope>NUCLEOTIDE SEQUENCE</scope>
    <source>
        <strain evidence="2">HN1000</strain>
    </source>
</reference>
<dbReference type="Proteomes" id="UP000878956">
    <property type="component" value="Unassembled WGS sequence"/>
</dbReference>
<proteinExistence type="predicted"/>
<dbReference type="RefSeq" id="WP_003436248.1">
    <property type="nucleotide sequence ID" value="NZ_AP031492.1"/>
</dbReference>
<dbReference type="EMBL" id="DAEPXK010000012">
    <property type="protein sequence ID" value="HBH1542046.1"/>
    <property type="molecule type" value="Genomic_DNA"/>
</dbReference>
<evidence type="ECO:0000313" key="2">
    <source>
        <dbReference type="EMBL" id="HBH1542046.1"/>
    </source>
</evidence>
<dbReference type="KEGG" id="pdf:CD630DERM_33690"/>
<dbReference type="EMBL" id="FUPS01000018">
    <property type="protein sequence ID" value="SJT17902.1"/>
    <property type="molecule type" value="Genomic_DNA"/>
</dbReference>
<organism evidence="4">
    <name type="scientific">Clostridioides difficile</name>
    <name type="common">Peptoclostridium difficile</name>
    <dbReference type="NCBI Taxonomy" id="1496"/>
    <lineage>
        <taxon>Bacteria</taxon>
        <taxon>Bacillati</taxon>
        <taxon>Bacillota</taxon>
        <taxon>Clostridia</taxon>
        <taxon>Peptostreptococcales</taxon>
        <taxon>Peptostreptococcaceae</taxon>
        <taxon>Clostridioides</taxon>
    </lineage>
</organism>